<dbReference type="PANTHER" id="PTHR35871:SF1">
    <property type="entry name" value="CXC1-LIKE CYSTEINE CLUSTER ASSOCIATED WITH KDZ TRANSPOSASES DOMAIN-CONTAINING PROTEIN"/>
    <property type="match status" value="1"/>
</dbReference>
<feature type="compositionally biased region" description="Acidic residues" evidence="1">
    <location>
        <begin position="40"/>
        <end position="51"/>
    </location>
</feature>
<evidence type="ECO:0000313" key="2">
    <source>
        <dbReference type="EMBL" id="KAK6981395.1"/>
    </source>
</evidence>
<keyword evidence="3" id="KW-1185">Reference proteome</keyword>
<reference evidence="2 3" key="1">
    <citation type="journal article" date="2024" name="J Genomics">
        <title>Draft genome sequencing and assembly of Favolaschia claudopus CIRM-BRFM 2984 isolated from oak limbs.</title>
        <authorList>
            <person name="Navarro D."/>
            <person name="Drula E."/>
            <person name="Chaduli D."/>
            <person name="Cazenave R."/>
            <person name="Ahrendt S."/>
            <person name="Wang J."/>
            <person name="Lipzen A."/>
            <person name="Daum C."/>
            <person name="Barry K."/>
            <person name="Grigoriev I.V."/>
            <person name="Favel A."/>
            <person name="Rosso M.N."/>
            <person name="Martin F."/>
        </authorList>
    </citation>
    <scope>NUCLEOTIDE SEQUENCE [LARGE SCALE GENOMIC DNA]</scope>
    <source>
        <strain evidence="2 3">CIRM-BRFM 2984</strain>
    </source>
</reference>
<dbReference type="AlphaFoldDB" id="A0AAV9ZGL1"/>
<evidence type="ECO:0000256" key="1">
    <source>
        <dbReference type="SAM" id="MobiDB-lite"/>
    </source>
</evidence>
<name>A0AAV9ZGL1_9AGAR</name>
<dbReference type="Proteomes" id="UP001362999">
    <property type="component" value="Unassembled WGS sequence"/>
</dbReference>
<feature type="compositionally biased region" description="Polar residues" evidence="1">
    <location>
        <begin position="1"/>
        <end position="15"/>
    </location>
</feature>
<comment type="caution">
    <text evidence="2">The sequence shown here is derived from an EMBL/GenBank/DDBJ whole genome shotgun (WGS) entry which is preliminary data.</text>
</comment>
<organism evidence="2 3">
    <name type="scientific">Favolaschia claudopus</name>
    <dbReference type="NCBI Taxonomy" id="2862362"/>
    <lineage>
        <taxon>Eukaryota</taxon>
        <taxon>Fungi</taxon>
        <taxon>Dikarya</taxon>
        <taxon>Basidiomycota</taxon>
        <taxon>Agaricomycotina</taxon>
        <taxon>Agaricomycetes</taxon>
        <taxon>Agaricomycetidae</taxon>
        <taxon>Agaricales</taxon>
        <taxon>Marasmiineae</taxon>
        <taxon>Mycenaceae</taxon>
        <taxon>Favolaschia</taxon>
    </lineage>
</organism>
<sequence length="289" mass="32627">MNQDSLSVPSSSPTDFETDAAAIDVPHGEQDSYAPAAPEPDSDNELEEEDTPERSIPGGPGLPWEERKPPSQTMALEALEAINLLLFVPPAQGKRKRKIPKKINGWSRQHLTDISTFLNLYTAQGSNTRGQWMESSVQAALGIKGAGTRYGAARSLRSRAKKYILSREVPVNTFGTWAKSKLETHPELAEELKAHLVSIGKYVQASDIITFMNRADVHGKYNLAESVSLATAKRWMHALKFRWVKNHKGQYVDGHEREDVVRYRQEFFLPAWYKMEGRMRSWRGDNMDD</sequence>
<feature type="non-terminal residue" evidence="2">
    <location>
        <position position="289"/>
    </location>
</feature>
<protein>
    <submittedName>
        <fullName evidence="2">Uncharacterized protein</fullName>
    </submittedName>
</protein>
<evidence type="ECO:0000313" key="3">
    <source>
        <dbReference type="Proteomes" id="UP001362999"/>
    </source>
</evidence>
<dbReference type="PANTHER" id="PTHR35871">
    <property type="entry name" value="EXPRESSED PROTEIN"/>
    <property type="match status" value="1"/>
</dbReference>
<proteinExistence type="predicted"/>
<accession>A0AAV9ZGL1</accession>
<dbReference type="EMBL" id="JAWWNJ010000150">
    <property type="protein sequence ID" value="KAK6981395.1"/>
    <property type="molecule type" value="Genomic_DNA"/>
</dbReference>
<feature type="region of interest" description="Disordered" evidence="1">
    <location>
        <begin position="1"/>
        <end position="70"/>
    </location>
</feature>
<gene>
    <name evidence="2" type="ORF">R3P38DRAFT_2578440</name>
</gene>